<dbReference type="AlphaFoldDB" id="A0A175YIZ1"/>
<name>A0A175YIZ1_DAUCS</name>
<organism evidence="1">
    <name type="scientific">Daucus carota subsp. sativus</name>
    <name type="common">Carrot</name>
    <dbReference type="NCBI Taxonomy" id="79200"/>
    <lineage>
        <taxon>Eukaryota</taxon>
        <taxon>Viridiplantae</taxon>
        <taxon>Streptophyta</taxon>
        <taxon>Embryophyta</taxon>
        <taxon>Tracheophyta</taxon>
        <taxon>Spermatophyta</taxon>
        <taxon>Magnoliopsida</taxon>
        <taxon>eudicotyledons</taxon>
        <taxon>Gunneridae</taxon>
        <taxon>Pentapetalae</taxon>
        <taxon>asterids</taxon>
        <taxon>campanulids</taxon>
        <taxon>Apiales</taxon>
        <taxon>Apiaceae</taxon>
        <taxon>Apioideae</taxon>
        <taxon>Scandiceae</taxon>
        <taxon>Daucinae</taxon>
        <taxon>Daucus</taxon>
        <taxon>Daucus sect. Daucus</taxon>
    </lineage>
</organism>
<protein>
    <submittedName>
        <fullName evidence="1">Uncharacterized protein</fullName>
    </submittedName>
</protein>
<proteinExistence type="predicted"/>
<sequence length="110" mass="12337">MMMTIIMGHACQREIYYPPPQGHGYNLDRVAPPPPPPLIRHVPAARALPAPQSHFHCGPPPPRVEGILPPPHLPPQQPFCPAPPPSPHFELVFQFEEWKICYVSNFCPVL</sequence>
<dbReference type="Gramene" id="KZM83210">
    <property type="protein sequence ID" value="KZM83210"/>
    <property type="gene ID" value="DCAR_030779"/>
</dbReference>
<dbReference type="Proteomes" id="UP000077755">
    <property type="component" value="Chromosome 9"/>
</dbReference>
<evidence type="ECO:0000313" key="2">
    <source>
        <dbReference type="EMBL" id="WOH16207.1"/>
    </source>
</evidence>
<reference evidence="1" key="1">
    <citation type="journal article" date="2016" name="Nat. Genet.">
        <title>A high-quality carrot genome assembly provides new insights into carotenoid accumulation and asterid genome evolution.</title>
        <authorList>
            <person name="Iorizzo M."/>
            <person name="Ellison S."/>
            <person name="Senalik D."/>
            <person name="Zeng P."/>
            <person name="Satapoomin P."/>
            <person name="Huang J."/>
            <person name="Bowman M."/>
            <person name="Iovene M."/>
            <person name="Sanseverino W."/>
            <person name="Cavagnaro P."/>
            <person name="Yildiz M."/>
            <person name="Macko-Podgorni A."/>
            <person name="Moranska E."/>
            <person name="Grzebelus E."/>
            <person name="Grzebelus D."/>
            <person name="Ashrafi H."/>
            <person name="Zheng Z."/>
            <person name="Cheng S."/>
            <person name="Spooner D."/>
            <person name="Van Deynze A."/>
            <person name="Simon P."/>
        </authorList>
    </citation>
    <scope>NUCLEOTIDE SEQUENCE [LARGE SCALE GENOMIC DNA]</scope>
    <source>
        <tissue evidence="1">Leaf</tissue>
    </source>
</reference>
<evidence type="ECO:0000313" key="1">
    <source>
        <dbReference type="EMBL" id="KZM83210.1"/>
    </source>
</evidence>
<dbReference type="EMBL" id="CP093351">
    <property type="protein sequence ID" value="WOH16207.1"/>
    <property type="molecule type" value="Genomic_DNA"/>
</dbReference>
<keyword evidence="3" id="KW-1185">Reference proteome</keyword>
<dbReference type="EMBL" id="LNRQ01000009">
    <property type="protein sequence ID" value="KZM83210.1"/>
    <property type="molecule type" value="Genomic_DNA"/>
</dbReference>
<gene>
    <name evidence="1" type="ORF">DCAR_030779</name>
    <name evidence="2" type="ORF">DCAR_0935756</name>
</gene>
<evidence type="ECO:0000313" key="3">
    <source>
        <dbReference type="Proteomes" id="UP000077755"/>
    </source>
</evidence>
<accession>A0A175YIZ1</accession>
<reference evidence="2" key="2">
    <citation type="submission" date="2022-03" db="EMBL/GenBank/DDBJ databases">
        <title>Draft title - Genomic analysis of global carrot germplasm unveils the trajectory of domestication and the origin of high carotenoid orange carrot.</title>
        <authorList>
            <person name="Iorizzo M."/>
            <person name="Ellison S."/>
            <person name="Senalik D."/>
            <person name="Macko-Podgorni A."/>
            <person name="Grzebelus D."/>
            <person name="Bostan H."/>
            <person name="Rolling W."/>
            <person name="Curaba J."/>
            <person name="Simon P."/>
        </authorList>
    </citation>
    <scope>NUCLEOTIDE SEQUENCE</scope>
    <source>
        <tissue evidence="2">Leaf</tissue>
    </source>
</reference>